<dbReference type="GO" id="GO:0030964">
    <property type="term" value="C:NADH dehydrogenase complex"/>
    <property type="evidence" value="ECO:0007669"/>
    <property type="project" value="TreeGrafter"/>
</dbReference>
<dbReference type="EMBL" id="MT354756">
    <property type="protein sequence ID" value="QKG04811.1"/>
    <property type="molecule type" value="Genomic_DNA"/>
</dbReference>
<keyword evidence="13 16" id="KW-0793">Thylakoid</keyword>
<keyword evidence="10 16" id="KW-1278">Translocase</keyword>
<keyword evidence="6 16" id="KW-0812">Transmembrane</keyword>
<dbReference type="HAMAP" id="MF_01394">
    <property type="entry name" value="NDH1_NuoA"/>
    <property type="match status" value="1"/>
</dbReference>
<evidence type="ECO:0000256" key="12">
    <source>
        <dbReference type="ARBA" id="ARBA00023027"/>
    </source>
</evidence>
<comment type="function">
    <text evidence="16">NDH shuttles electrons from NAD(P)H:plastoquinone, via FMN and iron-sulfur (Fe-S) centers, to quinones in the photosynthetic chain and possibly in a chloroplast respiratory chain. The immediate electron acceptor for the enzyme in this species is believed to be plastoquinone. Couples the redox reaction to proton translocation, and thus conserves the redox energy in a proton gradient.</text>
</comment>
<evidence type="ECO:0000313" key="18">
    <source>
        <dbReference type="EMBL" id="QKG04811.1"/>
    </source>
</evidence>
<dbReference type="InterPro" id="IPR023043">
    <property type="entry name" value="NAD(P)H_OxRDtase_bac/plastid"/>
</dbReference>
<evidence type="ECO:0000256" key="13">
    <source>
        <dbReference type="ARBA" id="ARBA00023078"/>
    </source>
</evidence>
<comment type="subunit">
    <text evidence="16">NDH is composed of at least 16 different subunits, 5 of which are encoded in the nucleus.</text>
</comment>
<keyword evidence="11 16" id="KW-1133">Transmembrane helix</keyword>
<evidence type="ECO:0000256" key="11">
    <source>
        <dbReference type="ARBA" id="ARBA00022989"/>
    </source>
</evidence>
<sequence>MFLLPKYNSFFIFLLIASSIPILTFSISKILTPISNNIQGPEKLTSYESGIEPMGEAWIQFQIRYYMFALVFVIFDIETVFLYPWAMSFNELGLSAFIEALFFICILIIGLVYAWRKGALEWS</sequence>
<comment type="catalytic activity">
    <reaction evidence="16 17">
        <text>a plastoquinone + NADPH + (n+1) H(+)(in) = a plastoquinol + NADP(+) + n H(+)(out)</text>
        <dbReference type="Rhea" id="RHEA:42612"/>
        <dbReference type="Rhea" id="RHEA-COMP:9561"/>
        <dbReference type="Rhea" id="RHEA-COMP:9562"/>
        <dbReference type="ChEBI" id="CHEBI:15378"/>
        <dbReference type="ChEBI" id="CHEBI:17757"/>
        <dbReference type="ChEBI" id="CHEBI:57783"/>
        <dbReference type="ChEBI" id="CHEBI:58349"/>
        <dbReference type="ChEBI" id="CHEBI:62192"/>
    </reaction>
</comment>
<evidence type="ECO:0000256" key="5">
    <source>
        <dbReference type="ARBA" id="ARBA00022528"/>
    </source>
</evidence>
<comment type="function">
    <text evidence="1">Core subunit of the mitochondrial membrane respiratory chain NADH dehydrogenase (Complex I) that is believed to belong to the minimal assembly required for catalysis. Complex I functions in the transfer of electrons from NADH to the respiratory chain. The immediate electron acceptor for the enzyme is believed to be ubiquinone.</text>
</comment>
<reference evidence="18" key="1">
    <citation type="submission" date="2020-04" db="EMBL/GenBank/DDBJ databases">
        <title>Comparing eight complete plastid genomes from three families of Amblystegiaceae, Calliergonaceaea and Hypnaceae mosses.</title>
        <authorList>
            <person name="Sheng W."/>
        </authorList>
    </citation>
    <scope>NUCLEOTIDE SEQUENCE</scope>
</reference>
<dbReference type="GO" id="GO:0048038">
    <property type="term" value="F:quinone binding"/>
    <property type="evidence" value="ECO:0007669"/>
    <property type="project" value="UniProtKB-KW"/>
</dbReference>
<keyword evidence="7 16" id="KW-0874">Quinone</keyword>
<dbReference type="FunFam" id="1.20.58.1610:FF:000001">
    <property type="entry name" value="NAD(P)H-quinone oxidoreductase subunit 3, chloroplastic"/>
    <property type="match status" value="1"/>
</dbReference>
<evidence type="ECO:0000256" key="8">
    <source>
        <dbReference type="ARBA" id="ARBA00022857"/>
    </source>
</evidence>
<feature type="transmembrane region" description="Helical" evidence="16">
    <location>
        <begin position="92"/>
        <end position="115"/>
    </location>
</feature>
<evidence type="ECO:0000256" key="17">
    <source>
        <dbReference type="RuleBase" id="RU003641"/>
    </source>
</evidence>
<dbReference type="PANTHER" id="PTHR11058">
    <property type="entry name" value="NADH-UBIQUINONE OXIDOREDUCTASE CHAIN 3"/>
    <property type="match status" value="1"/>
</dbReference>
<dbReference type="PANTHER" id="PTHR11058:SF9">
    <property type="entry name" value="NADH-UBIQUINONE OXIDOREDUCTASE CHAIN 3"/>
    <property type="match status" value="1"/>
</dbReference>
<evidence type="ECO:0000256" key="1">
    <source>
        <dbReference type="ARBA" id="ARBA00003257"/>
    </source>
</evidence>
<dbReference type="GO" id="GO:0009535">
    <property type="term" value="C:chloroplast thylakoid membrane"/>
    <property type="evidence" value="ECO:0007669"/>
    <property type="project" value="UniProtKB-SubCell"/>
</dbReference>
<dbReference type="Gene3D" id="1.20.58.1610">
    <property type="entry name" value="NADH:ubiquinone/plastoquinone oxidoreductase, chain 3"/>
    <property type="match status" value="1"/>
</dbReference>
<feature type="transmembrane region" description="Helical" evidence="16">
    <location>
        <begin position="6"/>
        <end position="27"/>
    </location>
</feature>
<dbReference type="RefSeq" id="YP_009867598.1">
    <property type="nucleotide sequence ID" value="NC_049074.1"/>
</dbReference>
<keyword evidence="14 16" id="KW-0472">Membrane</keyword>
<gene>
    <name evidence="16 18" type="primary">ndhC</name>
</gene>
<evidence type="ECO:0000256" key="10">
    <source>
        <dbReference type="ARBA" id="ARBA00022967"/>
    </source>
</evidence>
<evidence type="ECO:0000256" key="4">
    <source>
        <dbReference type="ARBA" id="ARBA00022448"/>
    </source>
</evidence>
<keyword evidence="9 16" id="KW-0618">Plastoquinone</keyword>
<keyword evidence="8 16" id="KW-0521">NADP</keyword>
<dbReference type="GeneID" id="55758616"/>
<keyword evidence="5 18" id="KW-0150">Chloroplast</keyword>
<comment type="catalytic activity">
    <reaction evidence="16 17">
        <text>a plastoquinone + NADH + (n+1) H(+)(in) = a plastoquinol + NAD(+) + n H(+)(out)</text>
        <dbReference type="Rhea" id="RHEA:42608"/>
        <dbReference type="Rhea" id="RHEA-COMP:9561"/>
        <dbReference type="Rhea" id="RHEA-COMP:9562"/>
        <dbReference type="ChEBI" id="CHEBI:15378"/>
        <dbReference type="ChEBI" id="CHEBI:17757"/>
        <dbReference type="ChEBI" id="CHEBI:57540"/>
        <dbReference type="ChEBI" id="CHEBI:57945"/>
        <dbReference type="ChEBI" id="CHEBI:62192"/>
    </reaction>
</comment>
<evidence type="ECO:0000256" key="16">
    <source>
        <dbReference type="HAMAP-Rule" id="MF_01394"/>
    </source>
</evidence>
<name>A0A6M8P0Y3_9BRYO</name>
<dbReference type="InterPro" id="IPR000440">
    <property type="entry name" value="NADH_UbQ/plastoQ_OxRdtase_su3"/>
</dbReference>
<dbReference type="Pfam" id="PF00507">
    <property type="entry name" value="Oxidored_q4"/>
    <property type="match status" value="1"/>
</dbReference>
<evidence type="ECO:0000256" key="7">
    <source>
        <dbReference type="ARBA" id="ARBA00022719"/>
    </source>
</evidence>
<feature type="transmembrane region" description="Helical" evidence="16">
    <location>
        <begin position="65"/>
        <end position="86"/>
    </location>
</feature>
<dbReference type="EC" id="7.1.1.-" evidence="16"/>
<evidence type="ECO:0000256" key="2">
    <source>
        <dbReference type="ARBA" id="ARBA00004225"/>
    </source>
</evidence>
<comment type="similarity">
    <text evidence="3 16 17">Belongs to the complex I subunit 3 family.</text>
</comment>
<keyword evidence="12 16" id="KW-0520">NAD</keyword>
<dbReference type="InterPro" id="IPR038430">
    <property type="entry name" value="NDAH_ubi_oxred_su3_sf"/>
</dbReference>
<keyword evidence="4 16" id="KW-0813">Transport</keyword>
<organism evidence="18">
    <name type="scientific">Drepanocladus aduncus</name>
    <dbReference type="NCBI Taxonomy" id="90272"/>
    <lineage>
        <taxon>Eukaryota</taxon>
        <taxon>Viridiplantae</taxon>
        <taxon>Streptophyta</taxon>
        <taxon>Embryophyta</taxon>
        <taxon>Bryophyta</taxon>
        <taxon>Bryophytina</taxon>
        <taxon>Bryopsida</taxon>
        <taxon>Bryidae</taxon>
        <taxon>Hypnanae</taxon>
        <taxon>Hypnales</taxon>
        <taxon>Amblystegiaceae</taxon>
        <taxon>Drepanocladus</taxon>
    </lineage>
</organism>
<geneLocation type="chloroplast" evidence="18"/>
<evidence type="ECO:0000256" key="3">
    <source>
        <dbReference type="ARBA" id="ARBA00008472"/>
    </source>
</evidence>
<dbReference type="GO" id="GO:0031966">
    <property type="term" value="C:mitochondrial membrane"/>
    <property type="evidence" value="ECO:0007669"/>
    <property type="project" value="UniProtKB-SubCell"/>
</dbReference>
<comment type="subcellular location">
    <subcellularLocation>
        <location evidence="2">Mitochondrion membrane</location>
        <topology evidence="2">Multi-pass membrane protein</topology>
    </subcellularLocation>
    <subcellularLocation>
        <location evidence="16">Plastid</location>
        <location evidence="16">Chloroplast thylakoid membrane</location>
        <topology evidence="16">Multi-pass membrane protein</topology>
    </subcellularLocation>
</comment>
<dbReference type="GO" id="GO:0016655">
    <property type="term" value="F:oxidoreductase activity, acting on NAD(P)H, quinone or similar compound as acceptor"/>
    <property type="evidence" value="ECO:0007669"/>
    <property type="project" value="UniProtKB-UniRule"/>
</dbReference>
<evidence type="ECO:0000256" key="15">
    <source>
        <dbReference type="ARBA" id="ARBA00049551"/>
    </source>
</evidence>
<proteinExistence type="inferred from homology"/>
<evidence type="ECO:0000256" key="6">
    <source>
        <dbReference type="ARBA" id="ARBA00022692"/>
    </source>
</evidence>
<dbReference type="GO" id="GO:0008137">
    <property type="term" value="F:NADH dehydrogenase (ubiquinone) activity"/>
    <property type="evidence" value="ECO:0007669"/>
    <property type="project" value="UniProtKB-EC"/>
</dbReference>
<evidence type="ECO:0000256" key="9">
    <source>
        <dbReference type="ARBA" id="ARBA00022957"/>
    </source>
</evidence>
<dbReference type="GO" id="GO:0019684">
    <property type="term" value="P:photosynthesis, light reaction"/>
    <property type="evidence" value="ECO:0007669"/>
    <property type="project" value="UniProtKB-UniRule"/>
</dbReference>
<protein>
    <recommendedName>
        <fullName evidence="16">NAD(P)H-quinone oxidoreductase subunit 3, chloroplastic</fullName>
        <ecNumber evidence="16">7.1.1.-</ecNumber>
    </recommendedName>
    <alternativeName>
        <fullName evidence="16">NAD(P)H dehydrogenase subunit 3</fullName>
    </alternativeName>
    <alternativeName>
        <fullName evidence="16">NADH-plastoquinone oxidoreductase subunit 3</fullName>
    </alternativeName>
</protein>
<evidence type="ECO:0000256" key="14">
    <source>
        <dbReference type="ARBA" id="ARBA00023136"/>
    </source>
</evidence>
<dbReference type="AlphaFoldDB" id="A0A6M8P0Y3"/>
<comment type="catalytic activity">
    <reaction evidence="15">
        <text>a ubiquinone + NADH + 5 H(+)(in) = a ubiquinol + NAD(+) + 4 H(+)(out)</text>
        <dbReference type="Rhea" id="RHEA:29091"/>
        <dbReference type="Rhea" id="RHEA-COMP:9565"/>
        <dbReference type="Rhea" id="RHEA-COMP:9566"/>
        <dbReference type="ChEBI" id="CHEBI:15378"/>
        <dbReference type="ChEBI" id="CHEBI:16389"/>
        <dbReference type="ChEBI" id="CHEBI:17976"/>
        <dbReference type="ChEBI" id="CHEBI:57540"/>
        <dbReference type="ChEBI" id="CHEBI:57945"/>
        <dbReference type="EC" id="7.1.1.2"/>
    </reaction>
</comment>
<keyword evidence="18" id="KW-0934">Plastid</keyword>
<accession>A0A6M8P0Y3</accession>